<feature type="binding site" evidence="3">
    <location>
        <position position="56"/>
    </location>
    <ligand>
        <name>Mg(2+)</name>
        <dbReference type="ChEBI" id="CHEBI:18420"/>
        <label>1</label>
    </ligand>
</feature>
<dbReference type="PANTHER" id="PTHR16222:SF24">
    <property type="entry name" value="ADP-RIBOSYLHYDROLASE ARH3"/>
    <property type="match status" value="1"/>
</dbReference>
<keyword evidence="2 4" id="KW-0378">Hydrolase</keyword>
<feature type="binding site" evidence="3">
    <location>
        <position position="270"/>
    </location>
    <ligand>
        <name>Mg(2+)</name>
        <dbReference type="ChEBI" id="CHEBI:18420"/>
        <label>1</label>
    </ligand>
</feature>
<evidence type="ECO:0000313" key="4">
    <source>
        <dbReference type="EMBL" id="MDR7304263.1"/>
    </source>
</evidence>
<dbReference type="Proteomes" id="UP001180845">
    <property type="component" value="Unassembled WGS sequence"/>
</dbReference>
<dbReference type="InterPro" id="IPR005502">
    <property type="entry name" value="Ribosyl_crysJ1"/>
</dbReference>
<organism evidence="4 5">
    <name type="scientific">Haloactinomyces albus</name>
    <dbReference type="NCBI Taxonomy" id="1352928"/>
    <lineage>
        <taxon>Bacteria</taxon>
        <taxon>Bacillati</taxon>
        <taxon>Actinomycetota</taxon>
        <taxon>Actinomycetes</taxon>
        <taxon>Actinopolysporales</taxon>
        <taxon>Actinopolysporaceae</taxon>
        <taxon>Haloactinomyces</taxon>
    </lineage>
</organism>
<dbReference type="InterPro" id="IPR036705">
    <property type="entry name" value="Ribosyl_crysJ1_sf"/>
</dbReference>
<evidence type="ECO:0000313" key="5">
    <source>
        <dbReference type="Proteomes" id="UP001180845"/>
    </source>
</evidence>
<feature type="binding site" evidence="3">
    <location>
        <position position="55"/>
    </location>
    <ligand>
        <name>Mg(2+)</name>
        <dbReference type="ChEBI" id="CHEBI:18420"/>
        <label>1</label>
    </ligand>
</feature>
<reference evidence="4" key="1">
    <citation type="submission" date="2023-07" db="EMBL/GenBank/DDBJ databases">
        <title>Sequencing the genomes of 1000 actinobacteria strains.</title>
        <authorList>
            <person name="Klenk H.-P."/>
        </authorList>
    </citation>
    <scope>NUCLEOTIDE SEQUENCE</scope>
    <source>
        <strain evidence="4">DSM 45977</strain>
    </source>
</reference>
<dbReference type="GO" id="GO:0004649">
    <property type="term" value="F:poly(ADP-ribose) glycohydrolase activity"/>
    <property type="evidence" value="ECO:0007669"/>
    <property type="project" value="UniProtKB-EC"/>
</dbReference>
<dbReference type="EMBL" id="JAVDXW010000001">
    <property type="protein sequence ID" value="MDR7304263.1"/>
    <property type="molecule type" value="Genomic_DNA"/>
</dbReference>
<dbReference type="Gene3D" id="1.10.4080.10">
    <property type="entry name" value="ADP-ribosylation/Crystallin J1"/>
    <property type="match status" value="1"/>
</dbReference>
<accession>A0AAE3ZG16</accession>
<protein>
    <submittedName>
        <fullName evidence="4">Poly(ADP-ribose) glycohydrolase ARH3</fullName>
        <ecNumber evidence="4">3.2.1.143</ecNumber>
    </submittedName>
</protein>
<dbReference type="SUPFAM" id="SSF101478">
    <property type="entry name" value="ADP-ribosylglycohydrolase"/>
    <property type="match status" value="1"/>
</dbReference>
<proteinExistence type="inferred from homology"/>
<dbReference type="RefSeq" id="WP_310277731.1">
    <property type="nucleotide sequence ID" value="NZ_JAVDXW010000001.1"/>
</dbReference>
<keyword evidence="4" id="KW-0326">Glycosidase</keyword>
<dbReference type="PANTHER" id="PTHR16222">
    <property type="entry name" value="ADP-RIBOSYLGLYCOHYDROLASE"/>
    <property type="match status" value="1"/>
</dbReference>
<comment type="caution">
    <text evidence="4">The sequence shown here is derived from an EMBL/GenBank/DDBJ whole genome shotgun (WGS) entry which is preliminary data.</text>
</comment>
<comment type="similarity">
    <text evidence="1">Belongs to the ADP-ribosylglycohydrolase family.</text>
</comment>
<dbReference type="EC" id="3.2.1.143" evidence="4"/>
<feature type="binding site" evidence="3">
    <location>
        <position position="57"/>
    </location>
    <ligand>
        <name>Mg(2+)</name>
        <dbReference type="ChEBI" id="CHEBI:18420"/>
        <label>1</label>
    </ligand>
</feature>
<evidence type="ECO:0000256" key="1">
    <source>
        <dbReference type="ARBA" id="ARBA00010702"/>
    </source>
</evidence>
<feature type="binding site" evidence="3">
    <location>
        <position position="268"/>
    </location>
    <ligand>
        <name>Mg(2+)</name>
        <dbReference type="ChEBI" id="CHEBI:18420"/>
        <label>1</label>
    </ligand>
</feature>
<dbReference type="Pfam" id="PF03747">
    <property type="entry name" value="ADP_ribosyl_GH"/>
    <property type="match status" value="1"/>
</dbReference>
<evidence type="ECO:0000256" key="2">
    <source>
        <dbReference type="ARBA" id="ARBA00022801"/>
    </source>
</evidence>
<dbReference type="InterPro" id="IPR050792">
    <property type="entry name" value="ADP-ribosylglycohydrolase"/>
</dbReference>
<keyword evidence="5" id="KW-1185">Reference proteome</keyword>
<evidence type="ECO:0000256" key="3">
    <source>
        <dbReference type="PIRSR" id="PIRSR605502-1"/>
    </source>
</evidence>
<name>A0AAE3ZG16_9ACTN</name>
<feature type="binding site" evidence="3">
    <location>
        <position position="271"/>
    </location>
    <ligand>
        <name>Mg(2+)</name>
        <dbReference type="ChEBI" id="CHEBI:18420"/>
        <label>1</label>
    </ligand>
</feature>
<keyword evidence="3" id="KW-0479">Metal-binding</keyword>
<sequence>MTTSDTPSPASTKARGLLLGAAVGDALGAPFEGRHSVDGAQLVRQERSAEALRYTDDTALTLVLARHLAERRGMVAVDEDTLAGQLAREWRREPWRGYGAGSREVFERVLAGTPWAEASKVSFAGHGSYGNGAAMRVAPIALVSAGPTHAAELARKSAVVTHAHRHGQEGAALQACAAFLALSSDPASPLNREAFLGRLGHTIEHTEWQSRLDQVRRLIGTSSPTFAASQLGNDATAVASVPLAVLAFLQYPDRPAEAIRYAIRAGGDTDTIASMAGALTAARTGAQAIPPEWLARLESASDIGDLADTLATRTPSSR</sequence>
<dbReference type="GO" id="GO:0046872">
    <property type="term" value="F:metal ion binding"/>
    <property type="evidence" value="ECO:0007669"/>
    <property type="project" value="UniProtKB-KW"/>
</dbReference>
<comment type="cofactor">
    <cofactor evidence="3">
        <name>Mg(2+)</name>
        <dbReference type="ChEBI" id="CHEBI:18420"/>
    </cofactor>
    <text evidence="3">Binds 2 magnesium ions per subunit.</text>
</comment>
<dbReference type="AlphaFoldDB" id="A0AAE3ZG16"/>
<keyword evidence="3" id="KW-0460">Magnesium</keyword>
<gene>
    <name evidence="4" type="ORF">JOF55_004444</name>
</gene>